<dbReference type="PANTHER" id="PTHR47552:SF1">
    <property type="entry name" value="PHOSPHORIBOSYLFORMYLGLYCINAMIDINE SYNTHASE SUBUNIT PURQ"/>
    <property type="match status" value="1"/>
</dbReference>
<keyword evidence="10" id="KW-1185">Reference proteome</keyword>
<dbReference type="Proteomes" id="UP000249123">
    <property type="component" value="Unassembled WGS sequence"/>
</dbReference>
<evidence type="ECO:0000256" key="1">
    <source>
        <dbReference type="ARBA" id="ARBA00022490"/>
    </source>
</evidence>
<proteinExistence type="inferred from homology"/>
<comment type="caution">
    <text evidence="9">The sequence shown here is derived from an EMBL/GenBank/DDBJ whole genome shotgun (WGS) entry which is preliminary data.</text>
</comment>
<dbReference type="CDD" id="cd01740">
    <property type="entry name" value="GATase1_FGAR_AT"/>
    <property type="match status" value="1"/>
</dbReference>
<keyword evidence="2 8" id="KW-0436">Ligase</keyword>
<comment type="subunit">
    <text evidence="8">Part of the FGAM synthase complex composed of 1 PurL, 1 PurQ and 2 PurS subunits.</text>
</comment>
<evidence type="ECO:0000256" key="2">
    <source>
        <dbReference type="ARBA" id="ARBA00022598"/>
    </source>
</evidence>
<dbReference type="InterPro" id="IPR029062">
    <property type="entry name" value="Class_I_gatase-like"/>
</dbReference>
<dbReference type="SUPFAM" id="SSF52317">
    <property type="entry name" value="Class I glutamine amidotransferase-like"/>
    <property type="match status" value="1"/>
</dbReference>
<feature type="active site" evidence="8">
    <location>
        <position position="239"/>
    </location>
</feature>
<dbReference type="eggNOG" id="COG0047">
    <property type="taxonomic scope" value="Bacteria"/>
</dbReference>
<dbReference type="NCBIfam" id="NF002957">
    <property type="entry name" value="PRK03619.1"/>
    <property type="match status" value="1"/>
</dbReference>
<sequence length="264" mass="27725">MCPTVDSGKIVTPGCGNQPDRYDAMTAKACSLPARLPAKGLRMKTAVIVFPGSNCDRDAHDALAKVTGKAPAMVWHKDGTIPEGTDLVMVPGGFSYGDYLRCGAMAGNSPVISQLHAHAERGGYVLGVCNGFQILCETGLLPGALMRNASLHFVCRPQALSVESANTAYTSAYEGKREVIIPVAHHDGNYFADDATLDTLEGEGRVAFRYSNGHNPNGSARDIAGILSENGRILGMMPHPERAIGGHEGGTDGLGVFESLLSAA</sequence>
<accession>A0A328JTH2</accession>
<dbReference type="UniPathway" id="UPA00074">
    <property type="reaction ID" value="UER00128"/>
</dbReference>
<keyword evidence="6 8" id="KW-0067">ATP-binding</keyword>
<dbReference type="EC" id="3.5.1.2" evidence="8"/>
<comment type="catalytic activity">
    <reaction evidence="8">
        <text>L-glutamine + H2O = L-glutamate + NH4(+)</text>
        <dbReference type="Rhea" id="RHEA:15889"/>
        <dbReference type="ChEBI" id="CHEBI:15377"/>
        <dbReference type="ChEBI" id="CHEBI:28938"/>
        <dbReference type="ChEBI" id="CHEBI:29985"/>
        <dbReference type="ChEBI" id="CHEBI:58359"/>
        <dbReference type="EC" id="3.5.1.2"/>
    </reaction>
</comment>
<dbReference type="InterPro" id="IPR010075">
    <property type="entry name" value="PRibForGlyAmidine_synth_PurQ"/>
</dbReference>
<dbReference type="PANTHER" id="PTHR47552">
    <property type="entry name" value="PHOSPHORIBOSYLFORMYLGLYCINAMIDINE SYNTHASE SUBUNIT PURQ"/>
    <property type="match status" value="1"/>
</dbReference>
<comment type="function">
    <text evidence="8">Part of the phosphoribosylformylglycinamidine synthase complex involved in the purines biosynthetic pathway. Catalyzes the ATP-dependent conversion of formylglycinamide ribonucleotide (FGAR) and glutamine to yield formylglycinamidine ribonucleotide (FGAM) and glutamate. The FGAM synthase complex is composed of three subunits. PurQ produces an ammonia molecule by converting glutamine to glutamate. PurL transfers the ammonia molecule to FGAR to form FGAM in an ATP-dependent manner. PurS interacts with PurQ and PurL and is thought to assist in the transfer of the ammonia molecule from PurQ to PurL.</text>
</comment>
<keyword evidence="3 8" id="KW-0547">Nucleotide-binding</keyword>
<organism evidence="9 10">
    <name type="scientific">Hyphomonas pacifica</name>
    <dbReference type="NCBI Taxonomy" id="1280941"/>
    <lineage>
        <taxon>Bacteria</taxon>
        <taxon>Pseudomonadati</taxon>
        <taxon>Pseudomonadota</taxon>
        <taxon>Alphaproteobacteria</taxon>
        <taxon>Hyphomonadales</taxon>
        <taxon>Hyphomonadaceae</taxon>
        <taxon>Hyphomonas</taxon>
    </lineage>
</organism>
<dbReference type="GO" id="GO:0004642">
    <property type="term" value="F:phosphoribosylformylglycinamidine synthase activity"/>
    <property type="evidence" value="ECO:0007669"/>
    <property type="project" value="UniProtKB-UniRule"/>
</dbReference>
<dbReference type="STRING" id="1280941.HY2_01675"/>
<dbReference type="NCBIfam" id="TIGR01737">
    <property type="entry name" value="FGAM_synth_I"/>
    <property type="match status" value="1"/>
</dbReference>
<dbReference type="SMART" id="SM01211">
    <property type="entry name" value="GATase_5"/>
    <property type="match status" value="1"/>
</dbReference>
<reference evidence="9 10" key="1">
    <citation type="submission" date="2013-04" db="EMBL/GenBank/DDBJ databases">
        <title>Hyphomonas sp. T24B3 Genome Sequencing.</title>
        <authorList>
            <person name="Lai Q."/>
            <person name="Shao Z."/>
        </authorList>
    </citation>
    <scope>NUCLEOTIDE SEQUENCE [LARGE SCALE GENOMIC DNA]</scope>
    <source>
        <strain evidence="9 10">T24B3</strain>
    </source>
</reference>
<evidence type="ECO:0000256" key="5">
    <source>
        <dbReference type="ARBA" id="ARBA00022801"/>
    </source>
</evidence>
<dbReference type="HAMAP" id="MF_00421">
    <property type="entry name" value="PurQ"/>
    <property type="match status" value="1"/>
</dbReference>
<dbReference type="PROSITE" id="PS51273">
    <property type="entry name" value="GATASE_TYPE_1"/>
    <property type="match status" value="1"/>
</dbReference>
<feature type="active site" evidence="8">
    <location>
        <position position="241"/>
    </location>
</feature>
<evidence type="ECO:0000256" key="3">
    <source>
        <dbReference type="ARBA" id="ARBA00022741"/>
    </source>
</evidence>
<dbReference type="GO" id="GO:0004359">
    <property type="term" value="F:glutaminase activity"/>
    <property type="evidence" value="ECO:0007669"/>
    <property type="project" value="UniProtKB-EC"/>
</dbReference>
<dbReference type="Gene3D" id="3.40.50.880">
    <property type="match status" value="1"/>
</dbReference>
<dbReference type="GO" id="GO:0005737">
    <property type="term" value="C:cytoplasm"/>
    <property type="evidence" value="ECO:0007669"/>
    <property type="project" value="UniProtKB-SubCell"/>
</dbReference>
<dbReference type="AlphaFoldDB" id="A0A062U1U8"/>
<dbReference type="PIRSF" id="PIRSF001586">
    <property type="entry name" value="FGAM_synth_I"/>
    <property type="match status" value="1"/>
</dbReference>
<gene>
    <name evidence="8" type="primary">purQ</name>
    <name evidence="9" type="ORF">HY3_01760</name>
</gene>
<dbReference type="Pfam" id="PF13507">
    <property type="entry name" value="GATase_5"/>
    <property type="match status" value="1"/>
</dbReference>
<comment type="subcellular location">
    <subcellularLocation>
        <location evidence="8">Cytoplasm</location>
    </subcellularLocation>
</comment>
<evidence type="ECO:0000313" key="10">
    <source>
        <dbReference type="Proteomes" id="UP000249123"/>
    </source>
</evidence>
<name>A0A062U1U8_9PROT</name>
<protein>
    <recommendedName>
        <fullName evidence="8">Phosphoribosylformylglycinamidine synthase subunit PurQ</fullName>
        <shortName evidence="8">FGAM synthase</shortName>
        <ecNumber evidence="8">6.3.5.3</ecNumber>
    </recommendedName>
    <alternativeName>
        <fullName evidence="8">Formylglycinamide ribonucleotide amidotransferase subunit I</fullName>
        <shortName evidence="8">FGAR amidotransferase I</shortName>
        <shortName evidence="8">FGAR-AT I</shortName>
    </alternativeName>
    <alternativeName>
        <fullName evidence="8">Glutaminase PurQ</fullName>
        <ecNumber evidence="8">3.5.1.2</ecNumber>
    </alternativeName>
    <alternativeName>
        <fullName evidence="8">Phosphoribosylformylglycinamidine synthase subunit I</fullName>
    </alternativeName>
</protein>
<keyword evidence="7 8" id="KW-0315">Glutamine amidotransferase</keyword>
<feature type="active site" description="Nucleophile" evidence="8">
    <location>
        <position position="129"/>
    </location>
</feature>
<dbReference type="EMBL" id="AWFB01000012">
    <property type="protein sequence ID" value="RAN34357.1"/>
    <property type="molecule type" value="Genomic_DNA"/>
</dbReference>
<dbReference type="GO" id="GO:0005524">
    <property type="term" value="F:ATP binding"/>
    <property type="evidence" value="ECO:0007669"/>
    <property type="project" value="UniProtKB-KW"/>
</dbReference>
<keyword evidence="1 8" id="KW-0963">Cytoplasm</keyword>
<dbReference type="EC" id="6.3.5.3" evidence="8"/>
<dbReference type="GO" id="GO:0006189">
    <property type="term" value="P:'de novo' IMP biosynthetic process"/>
    <property type="evidence" value="ECO:0007669"/>
    <property type="project" value="UniProtKB-UniRule"/>
</dbReference>
<keyword evidence="4 8" id="KW-0658">Purine biosynthesis</keyword>
<accession>A0A062U1U8</accession>
<evidence type="ECO:0000256" key="4">
    <source>
        <dbReference type="ARBA" id="ARBA00022755"/>
    </source>
</evidence>
<evidence type="ECO:0000313" key="9">
    <source>
        <dbReference type="EMBL" id="RAN34357.1"/>
    </source>
</evidence>
<comment type="pathway">
    <text evidence="8">Purine metabolism; IMP biosynthesis via de novo pathway; 5-amino-1-(5-phospho-D-ribosyl)imidazole from N(2)-formyl-N(1)-(5-phospho-D-ribosyl)glycinamide: step 1/2.</text>
</comment>
<evidence type="ECO:0000256" key="8">
    <source>
        <dbReference type="HAMAP-Rule" id="MF_00421"/>
    </source>
</evidence>
<keyword evidence="5 8" id="KW-0378">Hydrolase</keyword>
<comment type="catalytic activity">
    <reaction evidence="8">
        <text>N(2)-formyl-N(1)-(5-phospho-beta-D-ribosyl)glycinamide + L-glutamine + ATP + H2O = 2-formamido-N(1)-(5-O-phospho-beta-D-ribosyl)acetamidine + L-glutamate + ADP + phosphate + H(+)</text>
        <dbReference type="Rhea" id="RHEA:17129"/>
        <dbReference type="ChEBI" id="CHEBI:15377"/>
        <dbReference type="ChEBI" id="CHEBI:15378"/>
        <dbReference type="ChEBI" id="CHEBI:29985"/>
        <dbReference type="ChEBI" id="CHEBI:30616"/>
        <dbReference type="ChEBI" id="CHEBI:43474"/>
        <dbReference type="ChEBI" id="CHEBI:58359"/>
        <dbReference type="ChEBI" id="CHEBI:147286"/>
        <dbReference type="ChEBI" id="CHEBI:147287"/>
        <dbReference type="ChEBI" id="CHEBI:456216"/>
        <dbReference type="EC" id="6.3.5.3"/>
    </reaction>
</comment>
<evidence type="ECO:0000256" key="6">
    <source>
        <dbReference type="ARBA" id="ARBA00022840"/>
    </source>
</evidence>
<evidence type="ECO:0000256" key="7">
    <source>
        <dbReference type="ARBA" id="ARBA00022962"/>
    </source>
</evidence>